<dbReference type="AlphaFoldDB" id="M2AZB1"/>
<dbReference type="Proteomes" id="UP000011529">
    <property type="component" value="Unassembled WGS sequence"/>
</dbReference>
<dbReference type="PATRIC" id="fig|1263867.3.peg.4658"/>
<comment type="caution">
    <text evidence="1">The sequence shown here is derived from an EMBL/GenBank/DDBJ whole genome shotgun (WGS) entry which is preliminary data.</text>
</comment>
<evidence type="ECO:0000313" key="2">
    <source>
        <dbReference type="Proteomes" id="UP000011529"/>
    </source>
</evidence>
<protein>
    <submittedName>
        <fullName evidence="1">Uncharacterized protein</fullName>
    </submittedName>
</protein>
<dbReference type="EMBL" id="ANMO01000203">
    <property type="protein sequence ID" value="EMB14888.1"/>
    <property type="molecule type" value="Genomic_DNA"/>
</dbReference>
<reference evidence="1" key="2">
    <citation type="journal article" date="2013" name="Mar. Genomics">
        <title>Expression of sulfatases in Rhodopirellula baltica and the diversity of sulfatases in the genus Rhodopirellula.</title>
        <authorList>
            <person name="Wegner C.E."/>
            <person name="Richter-Heitmann T."/>
            <person name="Klindworth A."/>
            <person name="Klockow C."/>
            <person name="Richter M."/>
            <person name="Achstetter T."/>
            <person name="Glockner F.O."/>
            <person name="Harder J."/>
        </authorList>
    </citation>
    <scope>NUCLEOTIDE SEQUENCE [LARGE SCALE GENOMIC DNA]</scope>
    <source>
        <strain evidence="1">6C</strain>
    </source>
</reference>
<name>M2AZB1_9BACT</name>
<evidence type="ECO:0000313" key="1">
    <source>
        <dbReference type="EMBL" id="EMB14888.1"/>
    </source>
</evidence>
<sequence length="42" mass="4447">MVASKPRCNIVLTMPTMRGQNASIAPELVSLASSICLTLSEI</sequence>
<proteinExistence type="predicted"/>
<gene>
    <name evidence="1" type="ORF">RE6C_04346</name>
</gene>
<reference evidence="1" key="1">
    <citation type="submission" date="2012-11" db="EMBL/GenBank/DDBJ databases">
        <title>Permanent draft genomes of Rhodopirellula europaea strain SH398 and 6C.</title>
        <authorList>
            <person name="Richter M."/>
            <person name="Richter-Heitmann T."/>
            <person name="Frank C."/>
            <person name="Harder J."/>
            <person name="Glockner F.O."/>
        </authorList>
    </citation>
    <scope>NUCLEOTIDE SEQUENCE</scope>
    <source>
        <strain evidence="1">6C</strain>
    </source>
</reference>
<accession>M2AZB1</accession>
<keyword evidence="2" id="KW-1185">Reference proteome</keyword>
<organism evidence="1 2">
    <name type="scientific">Rhodopirellula europaea 6C</name>
    <dbReference type="NCBI Taxonomy" id="1263867"/>
    <lineage>
        <taxon>Bacteria</taxon>
        <taxon>Pseudomonadati</taxon>
        <taxon>Planctomycetota</taxon>
        <taxon>Planctomycetia</taxon>
        <taxon>Pirellulales</taxon>
        <taxon>Pirellulaceae</taxon>
        <taxon>Rhodopirellula</taxon>
    </lineage>
</organism>